<feature type="compositionally biased region" description="Polar residues" evidence="2">
    <location>
        <begin position="157"/>
        <end position="173"/>
    </location>
</feature>
<feature type="compositionally biased region" description="Basic and acidic residues" evidence="2">
    <location>
        <begin position="264"/>
        <end position="274"/>
    </location>
</feature>
<dbReference type="EMBL" id="KZ824422">
    <property type="protein sequence ID" value="RAL05101.1"/>
    <property type="molecule type" value="Genomic_DNA"/>
</dbReference>
<protein>
    <recommendedName>
        <fullName evidence="3">Transcription factor Iwr1 domain-containing protein</fullName>
    </recommendedName>
</protein>
<dbReference type="OrthoDB" id="6255506at2759"/>
<feature type="compositionally biased region" description="Polar residues" evidence="2">
    <location>
        <begin position="325"/>
        <end position="344"/>
    </location>
</feature>
<dbReference type="GeneID" id="37223537"/>
<dbReference type="STRING" id="1448316.A0A395HAX2"/>
<dbReference type="InterPro" id="IPR040150">
    <property type="entry name" value="Iwr1"/>
</dbReference>
<dbReference type="GO" id="GO:0006606">
    <property type="term" value="P:protein import into nucleus"/>
    <property type="evidence" value="ECO:0007669"/>
    <property type="project" value="InterPro"/>
</dbReference>
<feature type="compositionally biased region" description="Acidic residues" evidence="2">
    <location>
        <begin position="486"/>
        <end position="500"/>
    </location>
</feature>
<feature type="compositionally biased region" description="Basic and acidic residues" evidence="2">
    <location>
        <begin position="106"/>
        <end position="125"/>
    </location>
</feature>
<dbReference type="Proteomes" id="UP000249402">
    <property type="component" value="Unassembled WGS sequence"/>
</dbReference>
<dbReference type="GO" id="GO:0005737">
    <property type="term" value="C:cytoplasm"/>
    <property type="evidence" value="ECO:0007669"/>
    <property type="project" value="TreeGrafter"/>
</dbReference>
<accession>A0A395HAX2</accession>
<feature type="compositionally biased region" description="Acidic residues" evidence="2">
    <location>
        <begin position="461"/>
        <end position="476"/>
    </location>
</feature>
<reference evidence="4 5" key="1">
    <citation type="submission" date="2018-02" db="EMBL/GenBank/DDBJ databases">
        <title>The genomes of Aspergillus section Nigri reveals drivers in fungal speciation.</title>
        <authorList>
            <consortium name="DOE Joint Genome Institute"/>
            <person name="Vesth T.C."/>
            <person name="Nybo J."/>
            <person name="Theobald S."/>
            <person name="Brandl J."/>
            <person name="Frisvad J.C."/>
            <person name="Nielsen K.F."/>
            <person name="Lyhne E.K."/>
            <person name="Kogle M.E."/>
            <person name="Kuo A."/>
            <person name="Riley R."/>
            <person name="Clum A."/>
            <person name="Nolan M."/>
            <person name="Lipzen A."/>
            <person name="Salamov A."/>
            <person name="Henrissat B."/>
            <person name="Wiebenga A."/>
            <person name="De vries R.P."/>
            <person name="Grigoriev I.V."/>
            <person name="Mortensen U.H."/>
            <person name="Andersen M.R."/>
            <person name="Baker S.E."/>
        </authorList>
    </citation>
    <scope>NUCLEOTIDE SEQUENCE [LARGE SCALE GENOMIC DNA]</scope>
    <source>
        <strain evidence="4 5">CBS 121593</strain>
    </source>
</reference>
<comment type="similarity">
    <text evidence="1">Belongs to the IWR1/SLC7A6OS family.</text>
</comment>
<feature type="region of interest" description="Disordered" evidence="2">
    <location>
        <begin position="325"/>
        <end position="398"/>
    </location>
</feature>
<feature type="region of interest" description="Disordered" evidence="2">
    <location>
        <begin position="461"/>
        <end position="546"/>
    </location>
</feature>
<feature type="region of interest" description="Disordered" evidence="2">
    <location>
        <begin position="102"/>
        <end position="203"/>
    </location>
</feature>
<proteinExistence type="inferred from homology"/>
<evidence type="ECO:0000259" key="3">
    <source>
        <dbReference type="Pfam" id="PF08574"/>
    </source>
</evidence>
<sequence>MSLPPEQINIKRRREEEPVETLYIQSELHQTKRRFTDFVFQRVQISSHGREDGSPSPSSFTAGQRKLLTPRSVSNTVFPTTRSVTNRAAGAGATVPLVRATSPGAEIREERRLATARRENEEKLKRALLSSPTSGSARPLSAAATPSSGNDIAGKLVSSTSSGRESPASSPGQAQALRRFQISRSNTPMSPLRSTGGGIQKRKGDGAVAVLVEKLRRTPHARQASMVADVAARADGEGNLSVAGALSSEQQTERPRKRPVVNQAERKWREERKNAISAAKQHISQVLEREAQAAHQSNWEDESERLAKELEQVALELDGEMEVTATETDYTQPSGSQFSGSSRPRSVMPKPPLRYQPRTPNKHRAGGSGAEAMQGPVESREEMAADPPRAGSEDESDGEYVYDTYIRKPLPDTGFLTDPLVGLELDQEAWFRQHGIDVNRQDIGVIVITQEDEEYWENFVEEEDDEDRWDSEDADSNAENNPANDYPDEELSWDDEEDDPSAIYSKYRTQARSDDEEFDFDDSASESRYRSGLGFRSHVESDEESW</sequence>
<organism evidence="4 5">
    <name type="scientific">Aspergillus ibericus CBS 121593</name>
    <dbReference type="NCBI Taxonomy" id="1448316"/>
    <lineage>
        <taxon>Eukaryota</taxon>
        <taxon>Fungi</taxon>
        <taxon>Dikarya</taxon>
        <taxon>Ascomycota</taxon>
        <taxon>Pezizomycotina</taxon>
        <taxon>Eurotiomycetes</taxon>
        <taxon>Eurotiomycetidae</taxon>
        <taxon>Eurotiales</taxon>
        <taxon>Aspergillaceae</taxon>
        <taxon>Aspergillus</taxon>
        <taxon>Aspergillus subgen. Circumdati</taxon>
    </lineage>
</organism>
<gene>
    <name evidence="4" type="ORF">BO80DRAFT_421742</name>
</gene>
<feature type="region of interest" description="Disordered" evidence="2">
    <location>
        <begin position="244"/>
        <end position="280"/>
    </location>
</feature>
<dbReference type="PANTHER" id="PTHR28063">
    <property type="entry name" value="RNA POLYMERASE II NUCLEAR LOCALIZATION PROTEIN IWR1"/>
    <property type="match status" value="1"/>
</dbReference>
<dbReference type="InterPro" id="IPR013883">
    <property type="entry name" value="TF_Iwr1_dom"/>
</dbReference>
<name>A0A395HAX2_9EURO</name>
<evidence type="ECO:0000256" key="1">
    <source>
        <dbReference type="ARBA" id="ARBA00010218"/>
    </source>
</evidence>
<dbReference type="VEuPathDB" id="FungiDB:BO80DRAFT_421742"/>
<dbReference type="Pfam" id="PF08574">
    <property type="entry name" value="Iwr1"/>
    <property type="match status" value="1"/>
</dbReference>
<dbReference type="PANTHER" id="PTHR28063:SF1">
    <property type="entry name" value="RNA POLYMERASE II NUCLEAR LOCALIZATION PROTEIN IWR1"/>
    <property type="match status" value="1"/>
</dbReference>
<keyword evidence="5" id="KW-1185">Reference proteome</keyword>
<dbReference type="RefSeq" id="XP_025579428.1">
    <property type="nucleotide sequence ID" value="XM_025718672.1"/>
</dbReference>
<evidence type="ECO:0000313" key="5">
    <source>
        <dbReference type="Proteomes" id="UP000249402"/>
    </source>
</evidence>
<feature type="compositionally biased region" description="Acidic residues" evidence="2">
    <location>
        <begin position="514"/>
        <end position="524"/>
    </location>
</feature>
<dbReference type="AlphaFoldDB" id="A0A395HAX2"/>
<feature type="region of interest" description="Disordered" evidence="2">
    <location>
        <begin position="46"/>
        <end position="74"/>
    </location>
</feature>
<evidence type="ECO:0000256" key="2">
    <source>
        <dbReference type="SAM" id="MobiDB-lite"/>
    </source>
</evidence>
<evidence type="ECO:0000313" key="4">
    <source>
        <dbReference type="EMBL" id="RAL05101.1"/>
    </source>
</evidence>
<feature type="domain" description="Transcription factor Iwr1" evidence="3">
    <location>
        <begin position="399"/>
        <end position="490"/>
    </location>
</feature>
<feature type="compositionally biased region" description="Polar residues" evidence="2">
    <location>
        <begin position="182"/>
        <end position="193"/>
    </location>
</feature>